<organism evidence="2 3">
    <name type="scientific">Pisum sativum</name>
    <name type="common">Garden pea</name>
    <name type="synonym">Lathyrus oleraceus</name>
    <dbReference type="NCBI Taxonomy" id="3888"/>
    <lineage>
        <taxon>Eukaryota</taxon>
        <taxon>Viridiplantae</taxon>
        <taxon>Streptophyta</taxon>
        <taxon>Embryophyta</taxon>
        <taxon>Tracheophyta</taxon>
        <taxon>Spermatophyta</taxon>
        <taxon>Magnoliopsida</taxon>
        <taxon>eudicotyledons</taxon>
        <taxon>Gunneridae</taxon>
        <taxon>Pentapetalae</taxon>
        <taxon>rosids</taxon>
        <taxon>fabids</taxon>
        <taxon>Fabales</taxon>
        <taxon>Fabaceae</taxon>
        <taxon>Papilionoideae</taxon>
        <taxon>50 kb inversion clade</taxon>
        <taxon>NPAAA clade</taxon>
        <taxon>Hologalegina</taxon>
        <taxon>IRL clade</taxon>
        <taxon>Fabeae</taxon>
        <taxon>Lathyrus</taxon>
    </lineage>
</organism>
<accession>A0A9D4WNJ7</accession>
<dbReference type="Proteomes" id="UP001058974">
    <property type="component" value="Chromosome 5"/>
</dbReference>
<dbReference type="InterPro" id="IPR041588">
    <property type="entry name" value="Integrase_H2C2"/>
</dbReference>
<dbReference type="SUPFAM" id="SSF53098">
    <property type="entry name" value="Ribonuclease H-like"/>
    <property type="match status" value="1"/>
</dbReference>
<protein>
    <recommendedName>
        <fullName evidence="1">Integrase zinc-binding domain-containing protein</fullName>
    </recommendedName>
</protein>
<evidence type="ECO:0000259" key="1">
    <source>
        <dbReference type="Pfam" id="PF17921"/>
    </source>
</evidence>
<dbReference type="InterPro" id="IPR050951">
    <property type="entry name" value="Retrovirus_Pol_polyprotein"/>
</dbReference>
<dbReference type="SUPFAM" id="SSF56672">
    <property type="entry name" value="DNA/RNA polymerases"/>
    <property type="match status" value="1"/>
</dbReference>
<keyword evidence="3" id="KW-1185">Reference proteome</keyword>
<sequence>MQLKRVRVLKIAMSGAPVLGLPNFDDKFVLGTDSPGSGMCTILKQNGHPICYFSKQLCQAFTYVLLQQQRLVKVHFLALTVPQVNFITKFKESLNLDKDFQALLTKVRDKPTKHKELQIPCCSLRGDMFVPSTSPLKLTLLDEFHSSTIGGHIRIHRTFEQFQENLFSQGMHQDVVQFVKALLHIHTVILVVVDRLSKAAYFGSLPTQFTAIKVVELFVHMVCKLHNMPRSVVSDRDPILLSHFARATSS</sequence>
<dbReference type="Pfam" id="PF17921">
    <property type="entry name" value="Integrase_H2C2"/>
    <property type="match status" value="1"/>
</dbReference>
<dbReference type="Gene3D" id="1.10.340.70">
    <property type="match status" value="1"/>
</dbReference>
<dbReference type="PANTHER" id="PTHR37984:SF5">
    <property type="entry name" value="PROTEIN NYNRIN-LIKE"/>
    <property type="match status" value="1"/>
</dbReference>
<dbReference type="InterPro" id="IPR043502">
    <property type="entry name" value="DNA/RNA_pol_sf"/>
</dbReference>
<dbReference type="InterPro" id="IPR012337">
    <property type="entry name" value="RNaseH-like_sf"/>
</dbReference>
<feature type="domain" description="Integrase zinc-binding" evidence="1">
    <location>
        <begin position="136"/>
        <end position="180"/>
    </location>
</feature>
<evidence type="ECO:0000313" key="3">
    <source>
        <dbReference type="Proteomes" id="UP001058974"/>
    </source>
</evidence>
<evidence type="ECO:0000313" key="2">
    <source>
        <dbReference type="EMBL" id="KAI5403990.1"/>
    </source>
</evidence>
<dbReference type="AlphaFoldDB" id="A0A9D4WNJ7"/>
<gene>
    <name evidence="2" type="ORF">KIW84_051214</name>
</gene>
<proteinExistence type="predicted"/>
<dbReference type="PANTHER" id="PTHR37984">
    <property type="entry name" value="PROTEIN CBG26694"/>
    <property type="match status" value="1"/>
</dbReference>
<dbReference type="Gramene" id="Psat05G0121400-T1">
    <property type="protein sequence ID" value="KAI5403990.1"/>
    <property type="gene ID" value="KIW84_051214"/>
</dbReference>
<dbReference type="EMBL" id="JAMSHJ010000005">
    <property type="protein sequence ID" value="KAI5403990.1"/>
    <property type="molecule type" value="Genomic_DNA"/>
</dbReference>
<name>A0A9D4WNJ7_PEA</name>
<reference evidence="2 3" key="1">
    <citation type="journal article" date="2022" name="Nat. Genet.">
        <title>Improved pea reference genome and pan-genome highlight genomic features and evolutionary characteristics.</title>
        <authorList>
            <person name="Yang T."/>
            <person name="Liu R."/>
            <person name="Luo Y."/>
            <person name="Hu S."/>
            <person name="Wang D."/>
            <person name="Wang C."/>
            <person name="Pandey M.K."/>
            <person name="Ge S."/>
            <person name="Xu Q."/>
            <person name="Li N."/>
            <person name="Li G."/>
            <person name="Huang Y."/>
            <person name="Saxena R.K."/>
            <person name="Ji Y."/>
            <person name="Li M."/>
            <person name="Yan X."/>
            <person name="He Y."/>
            <person name="Liu Y."/>
            <person name="Wang X."/>
            <person name="Xiang C."/>
            <person name="Varshney R.K."/>
            <person name="Ding H."/>
            <person name="Gao S."/>
            <person name="Zong X."/>
        </authorList>
    </citation>
    <scope>NUCLEOTIDE SEQUENCE [LARGE SCALE GENOMIC DNA]</scope>
    <source>
        <strain evidence="2 3">cv. Zhongwan 6</strain>
    </source>
</reference>
<comment type="caution">
    <text evidence="2">The sequence shown here is derived from an EMBL/GenBank/DDBJ whole genome shotgun (WGS) entry which is preliminary data.</text>
</comment>